<protein>
    <submittedName>
        <fullName evidence="2">Uncharacterized protein</fullName>
    </submittedName>
</protein>
<gene>
    <name evidence="2" type="ORF">ACFQDL_19710</name>
</gene>
<comment type="caution">
    <text evidence="2">The sequence shown here is derived from an EMBL/GenBank/DDBJ whole genome shotgun (WGS) entry which is preliminary data.</text>
</comment>
<keyword evidence="1" id="KW-0732">Signal</keyword>
<feature type="chain" id="PRO_5047068750" evidence="1">
    <location>
        <begin position="20"/>
        <end position="82"/>
    </location>
</feature>
<dbReference type="RefSeq" id="WP_379910510.1">
    <property type="nucleotide sequence ID" value="NZ_JBHSWE010000001.1"/>
</dbReference>
<feature type="signal peptide" evidence="1">
    <location>
        <begin position="1"/>
        <end position="19"/>
    </location>
</feature>
<proteinExistence type="predicted"/>
<evidence type="ECO:0000313" key="2">
    <source>
        <dbReference type="EMBL" id="MFC6672042.1"/>
    </source>
</evidence>
<evidence type="ECO:0000256" key="1">
    <source>
        <dbReference type="SAM" id="SignalP"/>
    </source>
</evidence>
<sequence length="82" mass="8222">MKTGLPLATLLLLSASLLASCSHDSQAVATAASGAVPVSYCDLCPAPLNGELPPEATPAGNPTLYLSAIELRGLSKLGLIGF</sequence>
<accession>A0ABW2A3L2</accession>
<organism evidence="2 3">
    <name type="scientific">Marinobacterium aestuariivivens</name>
    <dbReference type="NCBI Taxonomy" id="1698799"/>
    <lineage>
        <taxon>Bacteria</taxon>
        <taxon>Pseudomonadati</taxon>
        <taxon>Pseudomonadota</taxon>
        <taxon>Gammaproteobacteria</taxon>
        <taxon>Oceanospirillales</taxon>
        <taxon>Oceanospirillaceae</taxon>
        <taxon>Marinobacterium</taxon>
    </lineage>
</organism>
<name>A0ABW2A3L2_9GAMM</name>
<keyword evidence="3" id="KW-1185">Reference proteome</keyword>
<dbReference type="Proteomes" id="UP001596422">
    <property type="component" value="Unassembled WGS sequence"/>
</dbReference>
<dbReference type="EMBL" id="JBHSWE010000001">
    <property type="protein sequence ID" value="MFC6672042.1"/>
    <property type="molecule type" value="Genomic_DNA"/>
</dbReference>
<reference evidence="3" key="1">
    <citation type="journal article" date="2019" name="Int. J. Syst. Evol. Microbiol.">
        <title>The Global Catalogue of Microorganisms (GCM) 10K type strain sequencing project: providing services to taxonomists for standard genome sequencing and annotation.</title>
        <authorList>
            <consortium name="The Broad Institute Genomics Platform"/>
            <consortium name="The Broad Institute Genome Sequencing Center for Infectious Disease"/>
            <person name="Wu L."/>
            <person name="Ma J."/>
        </authorList>
    </citation>
    <scope>NUCLEOTIDE SEQUENCE [LARGE SCALE GENOMIC DNA]</scope>
    <source>
        <strain evidence="3">NBRC 111756</strain>
    </source>
</reference>
<dbReference type="PROSITE" id="PS51257">
    <property type="entry name" value="PROKAR_LIPOPROTEIN"/>
    <property type="match status" value="1"/>
</dbReference>
<evidence type="ECO:0000313" key="3">
    <source>
        <dbReference type="Proteomes" id="UP001596422"/>
    </source>
</evidence>